<dbReference type="GO" id="GO:0031490">
    <property type="term" value="F:chromatin DNA binding"/>
    <property type="evidence" value="ECO:0007669"/>
    <property type="project" value="TreeGrafter"/>
</dbReference>
<gene>
    <name evidence="13" type="ORF">DM860_003594</name>
</gene>
<dbReference type="PANTHER" id="PTHR12549">
    <property type="entry name" value="JMJC DOMAIN-CONTAINING HISTONE DEMETHYLATION PROTEIN"/>
    <property type="match status" value="1"/>
</dbReference>
<dbReference type="InterPro" id="IPR045109">
    <property type="entry name" value="LSDs-like"/>
</dbReference>
<dbReference type="GO" id="GO:0000785">
    <property type="term" value="C:chromatin"/>
    <property type="evidence" value="ECO:0007669"/>
    <property type="project" value="TreeGrafter"/>
</dbReference>
<organism evidence="13 14">
    <name type="scientific">Cuscuta australis</name>
    <dbReference type="NCBI Taxonomy" id="267555"/>
    <lineage>
        <taxon>Eukaryota</taxon>
        <taxon>Viridiplantae</taxon>
        <taxon>Streptophyta</taxon>
        <taxon>Embryophyta</taxon>
        <taxon>Tracheophyta</taxon>
        <taxon>Spermatophyta</taxon>
        <taxon>Magnoliopsida</taxon>
        <taxon>eudicotyledons</taxon>
        <taxon>Gunneridae</taxon>
        <taxon>Pentapetalae</taxon>
        <taxon>asterids</taxon>
        <taxon>lamiids</taxon>
        <taxon>Solanales</taxon>
        <taxon>Convolvulaceae</taxon>
        <taxon>Cuscuteae</taxon>
        <taxon>Cuscuta</taxon>
        <taxon>Cuscuta subgen. Grammica</taxon>
        <taxon>Cuscuta sect. Cleistogrammica</taxon>
    </lineage>
</organism>
<evidence type="ECO:0008006" key="15">
    <source>
        <dbReference type="Google" id="ProtNLM"/>
    </source>
</evidence>
<feature type="domain" description="WRC" evidence="12">
    <location>
        <begin position="7"/>
        <end position="51"/>
    </location>
</feature>
<dbReference type="PROSITE" id="PS51184">
    <property type="entry name" value="JMJC"/>
    <property type="match status" value="1"/>
</dbReference>
<dbReference type="GO" id="GO:0032454">
    <property type="term" value="F:histone H3K9 demethylase activity"/>
    <property type="evidence" value="ECO:0007669"/>
    <property type="project" value="InterPro"/>
</dbReference>
<evidence type="ECO:0000313" key="14">
    <source>
        <dbReference type="Proteomes" id="UP000249390"/>
    </source>
</evidence>
<evidence type="ECO:0000259" key="12">
    <source>
        <dbReference type="PROSITE" id="PS51667"/>
    </source>
</evidence>
<evidence type="ECO:0000256" key="7">
    <source>
        <dbReference type="PROSITE-ProRule" id="PRU00175"/>
    </source>
</evidence>
<dbReference type="Pfam" id="PF10497">
    <property type="entry name" value="zf-4CXXC_R1"/>
    <property type="match status" value="1"/>
</dbReference>
<comment type="subcellular location">
    <subcellularLocation>
        <location evidence="1">Nucleus</location>
    </subcellularLocation>
</comment>
<keyword evidence="4" id="KW-0805">Transcription regulation</keyword>
<evidence type="ECO:0000256" key="5">
    <source>
        <dbReference type="ARBA" id="ARBA00023163"/>
    </source>
</evidence>
<comment type="caution">
    <text evidence="8">Lacks conserved residue(s) required for the propagation of feature annotation.</text>
</comment>
<dbReference type="GO" id="GO:0003712">
    <property type="term" value="F:transcription coregulator activity"/>
    <property type="evidence" value="ECO:0007669"/>
    <property type="project" value="TreeGrafter"/>
</dbReference>
<keyword evidence="6" id="KW-0539">Nucleus</keyword>
<dbReference type="Pfam" id="PF08879">
    <property type="entry name" value="WRC"/>
    <property type="match status" value="1"/>
</dbReference>
<feature type="compositionally biased region" description="Basic and acidic residues" evidence="9">
    <location>
        <begin position="669"/>
        <end position="680"/>
    </location>
</feature>
<protein>
    <recommendedName>
        <fullName evidence="15">JmjC domain-containing protein</fullName>
    </recommendedName>
</protein>
<dbReference type="SMART" id="SM00558">
    <property type="entry name" value="JmjC"/>
    <property type="match status" value="1"/>
</dbReference>
<dbReference type="EMBL" id="NQVE01000142">
    <property type="protein sequence ID" value="RAL44835.1"/>
    <property type="molecule type" value="Genomic_DNA"/>
</dbReference>
<evidence type="ECO:0000256" key="4">
    <source>
        <dbReference type="ARBA" id="ARBA00023015"/>
    </source>
</evidence>
<evidence type="ECO:0000259" key="11">
    <source>
        <dbReference type="PROSITE" id="PS51184"/>
    </source>
</evidence>
<proteinExistence type="inferred from homology"/>
<dbReference type="AlphaFoldDB" id="A0A328DGB1"/>
<dbReference type="Gene3D" id="2.60.120.650">
    <property type="entry name" value="Cupin"/>
    <property type="match status" value="1"/>
</dbReference>
<feature type="domain" description="RING-type" evidence="10">
    <location>
        <begin position="201"/>
        <end position="246"/>
    </location>
</feature>
<dbReference type="GO" id="GO:0006357">
    <property type="term" value="P:regulation of transcription by RNA polymerase II"/>
    <property type="evidence" value="ECO:0007669"/>
    <property type="project" value="TreeGrafter"/>
</dbReference>
<dbReference type="InterPro" id="IPR003347">
    <property type="entry name" value="JmjC_dom"/>
</dbReference>
<keyword evidence="7" id="KW-0862">Zinc</keyword>
<dbReference type="SUPFAM" id="SSF51197">
    <property type="entry name" value="Clavaminate synthase-like"/>
    <property type="match status" value="1"/>
</dbReference>
<keyword evidence="7" id="KW-0863">Zinc-finger</keyword>
<comment type="similarity">
    <text evidence="2">Belongs to the JARID1 histone demethylase family.</text>
</comment>
<sequence>MSENDPLPDDLRCNRTDGRQWRCKRRVLDGKKLCDLHYMQGRHRQKKQKVPDSLKFERARNMKSKNRGEVGVSKRKLKRKRCVSEALDEALKRMELKRGDLPLELIRVFLKRQVEKKRQRELKNSVELTHELPNAVMAIPNLPSQSLNTSAGSGLDVKLGSEMSPFSARNFRSKNIEPLPICTMQALPLSRNARKVKRKRCHWCRRAAYRTSVKCSSCKKQFFCIDCIKERHLERLEIKATCPVCRGCCNCRICTKSKPNDINHFKEFDKKKIRKRQLLYYLVHSLLPVLENINRDQSVEVEVEANISGKPHSEVQIQQAVMDCEKLFCCSNCKTSILDYHRSCSNCSFLLCIHCCSDLRERYKSTGDGDADMSCPSTESGGCSGVLQLRSMYSCNWIKEMETSARAALCSSSKFDETTGDVNDGTVNSFLMEMAQRQDADDNFLYCPSVKDLQKENFEDFQKYWGKGHPVIVRNVLRSSSELSWDPVFMFCTYLEKRPPKCPKEKEPKRAPNSLDWCEVEIARKNTFFGSLQWQTQATIRQQMVKLRVWLSSHLFGEQFPAHYLEIMRALPFQEYMNPKSGVLNLAMKSPADTPAPDLGPSIYISYGWPEELVGTEFTTNLCYETYDVVNILAYAANAPISAEQIRKVKTLMKRVGTRDQVETTSNSIDHRGKSSLHSEDTEESGLQDVNAENVQLPDGIAKVPFYSADSHTEGQTFLEDSNMLTDSDCDAGSDSDISILCSESIDRLTDSENDDSFRDDSTEKETAVCGAQWDIFRRQDVPKLVEYLRKHSKEFTSSCCYSKQVVHPVLDQYFFLDAYHKLKLKEEFDVQPWTFEQHPGEAVIIPAGCPYQIRQLKSCVNIVLNFLSPENAAECIHLSNEIRLLPGQHKAKRKLMEVKKMALCSVQDAVGEIQDIVTKALS</sequence>
<evidence type="ECO:0000256" key="2">
    <source>
        <dbReference type="ARBA" id="ARBA00006801"/>
    </source>
</evidence>
<keyword evidence="5" id="KW-0804">Transcription</keyword>
<dbReference type="GO" id="GO:0008270">
    <property type="term" value="F:zinc ion binding"/>
    <property type="evidence" value="ECO:0007669"/>
    <property type="project" value="UniProtKB-KW"/>
</dbReference>
<keyword evidence="3" id="KW-0479">Metal-binding</keyword>
<evidence type="ECO:0000256" key="3">
    <source>
        <dbReference type="ARBA" id="ARBA00022723"/>
    </source>
</evidence>
<evidence type="ECO:0000313" key="13">
    <source>
        <dbReference type="EMBL" id="RAL44835.1"/>
    </source>
</evidence>
<dbReference type="InterPro" id="IPR001841">
    <property type="entry name" value="Znf_RING"/>
</dbReference>
<feature type="domain" description="JmjC" evidence="11">
    <location>
        <begin position="579"/>
        <end position="884"/>
    </location>
</feature>
<dbReference type="PROSITE" id="PS51667">
    <property type="entry name" value="WRC"/>
    <property type="match status" value="1"/>
</dbReference>
<name>A0A328DGB1_9ASTE</name>
<evidence type="ECO:0000256" key="9">
    <source>
        <dbReference type="SAM" id="MobiDB-lite"/>
    </source>
</evidence>
<comment type="caution">
    <text evidence="13">The sequence shown here is derived from an EMBL/GenBank/DDBJ whole genome shotgun (WGS) entry which is preliminary data.</text>
</comment>
<dbReference type="InterPro" id="IPR018866">
    <property type="entry name" value="Znf-4CXXC_R1"/>
</dbReference>
<dbReference type="GO" id="GO:0000118">
    <property type="term" value="C:histone deacetylase complex"/>
    <property type="evidence" value="ECO:0007669"/>
    <property type="project" value="TreeGrafter"/>
</dbReference>
<evidence type="ECO:0000256" key="1">
    <source>
        <dbReference type="ARBA" id="ARBA00004123"/>
    </source>
</evidence>
<feature type="region of interest" description="Disordered" evidence="9">
    <location>
        <begin position="657"/>
        <end position="686"/>
    </location>
</feature>
<evidence type="ECO:0000256" key="8">
    <source>
        <dbReference type="PROSITE-ProRule" id="PRU01002"/>
    </source>
</evidence>
<evidence type="ECO:0000256" key="6">
    <source>
        <dbReference type="ARBA" id="ARBA00023242"/>
    </source>
</evidence>
<keyword evidence="14" id="KW-1185">Reference proteome</keyword>
<evidence type="ECO:0000259" key="10">
    <source>
        <dbReference type="PROSITE" id="PS50089"/>
    </source>
</evidence>
<dbReference type="InterPro" id="IPR014977">
    <property type="entry name" value="WRC_dom"/>
</dbReference>
<dbReference type="Proteomes" id="UP000249390">
    <property type="component" value="Unassembled WGS sequence"/>
</dbReference>
<dbReference type="PANTHER" id="PTHR12549:SF42">
    <property type="entry name" value="LYSINE-SPECIFIC DEMETHYLASE JMJ28"/>
    <property type="match status" value="1"/>
</dbReference>
<reference evidence="13 14" key="1">
    <citation type="submission" date="2018-06" db="EMBL/GenBank/DDBJ databases">
        <title>The Genome of Cuscuta australis (Dodder) Provides Insight into the Evolution of Plant Parasitism.</title>
        <authorList>
            <person name="Liu H."/>
        </authorList>
    </citation>
    <scope>NUCLEOTIDE SEQUENCE [LARGE SCALE GENOMIC DNA]</scope>
    <source>
        <strain evidence="14">cv. Yunnan</strain>
        <tissue evidence="13">Vines</tissue>
    </source>
</reference>
<dbReference type="PROSITE" id="PS50089">
    <property type="entry name" value="ZF_RING_2"/>
    <property type="match status" value="1"/>
</dbReference>
<dbReference type="Pfam" id="PF02373">
    <property type="entry name" value="JmjC"/>
    <property type="match status" value="1"/>
</dbReference>
<accession>A0A328DGB1</accession>